<dbReference type="Proteomes" id="UP001056973">
    <property type="component" value="Segment"/>
</dbReference>
<proteinExistence type="predicted"/>
<dbReference type="EMBL" id="ON331942">
    <property type="protein sequence ID" value="UQM93893.1"/>
    <property type="molecule type" value="Genomic_DNA"/>
</dbReference>
<evidence type="ECO:0000313" key="2">
    <source>
        <dbReference type="EMBL" id="UQM93893.1"/>
    </source>
</evidence>
<evidence type="ECO:0000256" key="1">
    <source>
        <dbReference type="SAM" id="MobiDB-lite"/>
    </source>
</evidence>
<gene>
    <name evidence="2" type="ORF">vBSmQDWS359_55</name>
</gene>
<accession>A0A9E7DKX2</accession>
<name>A0A9E7DKX2_9CAUD</name>
<keyword evidence="3" id="KW-1185">Reference proteome</keyword>
<sequence length="187" mass="20819">MNQIPTKTLVLVPYDQMVRNLFKPMGTQAATVLHAAVGIAGEVAELLVAGSIENLVEEMGDIEFYIEAAYQSTGGRNFPELIVEGHDMSQHQVFSTVGTAMSVTAGRLLDLVKKAWVYEQELNLDGVRYELMRLELMLGTLRELLSVRRPDVLGANQTKLGKRYPDGVYTDRDAQQRADKQGTLEFD</sequence>
<reference evidence="2" key="1">
    <citation type="submission" date="2022-04" db="EMBL/GenBank/DDBJ databases">
        <authorList>
            <person name="Wang L."/>
            <person name="Zhang J."/>
            <person name="Wang J."/>
        </authorList>
    </citation>
    <scope>NUCLEOTIDE SEQUENCE</scope>
</reference>
<feature type="region of interest" description="Disordered" evidence="1">
    <location>
        <begin position="164"/>
        <end position="187"/>
    </location>
</feature>
<organism evidence="2 3">
    <name type="scientific">Stenotrophomonas phage vB_Sm_QDWS359</name>
    <dbReference type="NCBI Taxonomy" id="2943841"/>
    <lineage>
        <taxon>Viruses</taxon>
        <taxon>Duplodnaviria</taxon>
        <taxon>Heunggongvirae</taxon>
        <taxon>Uroviricota</taxon>
        <taxon>Caudoviricetes</taxon>
        <taxon>Mesyanzhinovviridae</taxon>
        <taxon>Bradleyvirinae</taxon>
        <taxon>Xooduovirus</taxon>
        <taxon>Xooduovirus QDWS359</taxon>
    </lineage>
</organism>
<protein>
    <submittedName>
        <fullName evidence="2">Nucleotide pyrophosphohydrolase</fullName>
    </submittedName>
</protein>
<evidence type="ECO:0000313" key="3">
    <source>
        <dbReference type="Proteomes" id="UP001056973"/>
    </source>
</evidence>